<feature type="transmembrane region" description="Helical" evidence="5">
    <location>
        <begin position="195"/>
        <end position="216"/>
    </location>
</feature>
<protein>
    <submittedName>
        <fullName evidence="6">Zinc transporter ZupT</fullName>
    </submittedName>
</protein>
<dbReference type="GO" id="GO:0005385">
    <property type="term" value="F:zinc ion transmembrane transporter activity"/>
    <property type="evidence" value="ECO:0007669"/>
    <property type="project" value="TreeGrafter"/>
</dbReference>
<organism evidence="6 7">
    <name type="scientific">Marinobacter persicus</name>
    <dbReference type="NCBI Taxonomy" id="930118"/>
    <lineage>
        <taxon>Bacteria</taxon>
        <taxon>Pseudomonadati</taxon>
        <taxon>Pseudomonadota</taxon>
        <taxon>Gammaproteobacteria</taxon>
        <taxon>Pseudomonadales</taxon>
        <taxon>Marinobacteraceae</taxon>
        <taxon>Marinobacter</taxon>
    </lineage>
</organism>
<dbReference type="RefSeq" id="WP_091706213.1">
    <property type="nucleotide sequence ID" value="NZ_BMYN01000008.1"/>
</dbReference>
<evidence type="ECO:0000256" key="1">
    <source>
        <dbReference type="ARBA" id="ARBA00004141"/>
    </source>
</evidence>
<dbReference type="AlphaFoldDB" id="A0A1I3XKW0"/>
<evidence type="ECO:0000313" key="7">
    <source>
        <dbReference type="Proteomes" id="UP000199445"/>
    </source>
</evidence>
<comment type="subcellular location">
    <subcellularLocation>
        <location evidence="1">Membrane</location>
        <topology evidence="1">Multi-pass membrane protein</topology>
    </subcellularLocation>
</comment>
<name>A0A1I3XKW0_9GAMM</name>
<dbReference type="Pfam" id="PF02535">
    <property type="entry name" value="Zip"/>
    <property type="match status" value="1"/>
</dbReference>
<accession>A0A1I3XKW0</accession>
<dbReference type="InterPro" id="IPR003689">
    <property type="entry name" value="ZIP"/>
</dbReference>
<keyword evidence="7" id="KW-1185">Reference proteome</keyword>
<gene>
    <name evidence="6" type="ORF">SAMN05216429_11220</name>
</gene>
<feature type="transmembrane region" description="Helical" evidence="5">
    <location>
        <begin position="6"/>
        <end position="29"/>
    </location>
</feature>
<sequence length="247" mass="25489">MALEVSLFTVFIAALITALTTGLGALPLAANRQLNAVWLSVGAAVASGLMLSASHSLTAEGIGKQEWLTLLGMLAGLAAVYLAHQWIESKGAPDVSELSGADAKKALLIIGVMTAHSFAEGIGVGVSYGGGQDLGVFITAAIAVHNVPEGLAIALVLVPRGMSVTKAAGWAIFSSLPQPVMAIPAYLFVSTFKPFLPFGLGLAAGAMIWMVFAELLPDANKKLKPESVGALVLLAFLAMLVFQILIH</sequence>
<dbReference type="Proteomes" id="UP000199445">
    <property type="component" value="Unassembled WGS sequence"/>
</dbReference>
<evidence type="ECO:0000313" key="6">
    <source>
        <dbReference type="EMBL" id="SFK20135.1"/>
    </source>
</evidence>
<feature type="transmembrane region" description="Helical" evidence="5">
    <location>
        <begin position="36"/>
        <end position="55"/>
    </location>
</feature>
<feature type="transmembrane region" description="Helical" evidence="5">
    <location>
        <begin position="170"/>
        <end position="189"/>
    </location>
</feature>
<feature type="transmembrane region" description="Helical" evidence="5">
    <location>
        <begin position="228"/>
        <end position="246"/>
    </location>
</feature>
<keyword evidence="2 5" id="KW-0812">Transmembrane</keyword>
<keyword evidence="4 5" id="KW-0472">Membrane</keyword>
<keyword evidence="3 5" id="KW-1133">Transmembrane helix</keyword>
<evidence type="ECO:0000256" key="3">
    <source>
        <dbReference type="ARBA" id="ARBA00022989"/>
    </source>
</evidence>
<dbReference type="GO" id="GO:0016020">
    <property type="term" value="C:membrane"/>
    <property type="evidence" value="ECO:0007669"/>
    <property type="project" value="UniProtKB-SubCell"/>
</dbReference>
<proteinExistence type="predicted"/>
<dbReference type="PANTHER" id="PTHR11040">
    <property type="entry name" value="ZINC/IRON TRANSPORTER"/>
    <property type="match status" value="1"/>
</dbReference>
<evidence type="ECO:0000256" key="2">
    <source>
        <dbReference type="ARBA" id="ARBA00022692"/>
    </source>
</evidence>
<dbReference type="PANTHER" id="PTHR11040:SF70">
    <property type="entry name" value="OS05G0316100 PROTEIN"/>
    <property type="match status" value="1"/>
</dbReference>
<dbReference type="EMBL" id="FOSC01000012">
    <property type="protein sequence ID" value="SFK20135.1"/>
    <property type="molecule type" value="Genomic_DNA"/>
</dbReference>
<evidence type="ECO:0000256" key="5">
    <source>
        <dbReference type="SAM" id="Phobius"/>
    </source>
</evidence>
<evidence type="ECO:0000256" key="4">
    <source>
        <dbReference type="ARBA" id="ARBA00023136"/>
    </source>
</evidence>
<feature type="transmembrane region" description="Helical" evidence="5">
    <location>
        <begin position="107"/>
        <end position="128"/>
    </location>
</feature>
<feature type="transmembrane region" description="Helical" evidence="5">
    <location>
        <begin position="67"/>
        <end position="87"/>
    </location>
</feature>
<reference evidence="6 7" key="1">
    <citation type="submission" date="2016-10" db="EMBL/GenBank/DDBJ databases">
        <authorList>
            <person name="de Groot N.N."/>
        </authorList>
    </citation>
    <scope>NUCLEOTIDE SEQUENCE [LARGE SCALE GENOMIC DNA]</scope>
    <source>
        <strain evidence="6 7">IBRC-M 10445</strain>
    </source>
</reference>
<feature type="transmembrane region" description="Helical" evidence="5">
    <location>
        <begin position="134"/>
        <end position="158"/>
    </location>
</feature>
<dbReference type="OrthoDB" id="9787346at2"/>